<dbReference type="Proteomes" id="UP000192368">
    <property type="component" value="Unassembled WGS sequence"/>
</dbReference>
<dbReference type="EMBL" id="FWWR01000009">
    <property type="protein sequence ID" value="SMB87703.1"/>
    <property type="molecule type" value="Genomic_DNA"/>
</dbReference>
<dbReference type="PROSITE" id="PS50035">
    <property type="entry name" value="PLD"/>
    <property type="match status" value="1"/>
</dbReference>
<dbReference type="PANTHER" id="PTHR21248:SF22">
    <property type="entry name" value="PHOSPHOLIPASE D"/>
    <property type="match status" value="1"/>
</dbReference>
<dbReference type="Pfam" id="PF13091">
    <property type="entry name" value="PLDc_2"/>
    <property type="match status" value="1"/>
</dbReference>
<accession>A0A1W1V342</accession>
<evidence type="ECO:0000313" key="3">
    <source>
        <dbReference type="Proteomes" id="UP000192368"/>
    </source>
</evidence>
<organism evidence="2 3">
    <name type="scientific">Peptoniphilus asaccharolyticus DSM 20463</name>
    <dbReference type="NCBI Taxonomy" id="573058"/>
    <lineage>
        <taxon>Bacteria</taxon>
        <taxon>Bacillati</taxon>
        <taxon>Bacillota</taxon>
        <taxon>Tissierellia</taxon>
        <taxon>Tissierellales</taxon>
        <taxon>Peptoniphilaceae</taxon>
        <taxon>Peptoniphilus</taxon>
    </lineage>
</organism>
<evidence type="ECO:0000313" key="2">
    <source>
        <dbReference type="EMBL" id="SMB87703.1"/>
    </source>
</evidence>
<gene>
    <name evidence="2" type="ORF">SAMN00017477_1225</name>
</gene>
<dbReference type="SMART" id="SM00155">
    <property type="entry name" value="PLDc"/>
    <property type="match status" value="2"/>
</dbReference>
<dbReference type="InterPro" id="IPR025202">
    <property type="entry name" value="PLD-like_dom"/>
</dbReference>
<dbReference type="OrthoDB" id="92272at2"/>
<name>A0A1W1V342_PEPAS</name>
<protein>
    <submittedName>
        <fullName evidence="2">PLD-like domain-containing protein</fullName>
    </submittedName>
</protein>
<dbReference type="Gene3D" id="3.30.870.10">
    <property type="entry name" value="Endonuclease Chain A"/>
    <property type="match status" value="2"/>
</dbReference>
<dbReference type="STRING" id="573058.SAMN00017477_1225"/>
<dbReference type="PANTHER" id="PTHR21248">
    <property type="entry name" value="CARDIOLIPIN SYNTHASE"/>
    <property type="match status" value="1"/>
</dbReference>
<evidence type="ECO:0000259" key="1">
    <source>
        <dbReference type="PROSITE" id="PS50035"/>
    </source>
</evidence>
<dbReference type="RefSeq" id="WP_084230789.1">
    <property type="nucleotide sequence ID" value="NZ_FWWR01000009.1"/>
</dbReference>
<proteinExistence type="predicted"/>
<keyword evidence="3" id="KW-1185">Reference proteome</keyword>
<dbReference type="GO" id="GO:0032049">
    <property type="term" value="P:cardiolipin biosynthetic process"/>
    <property type="evidence" value="ECO:0007669"/>
    <property type="project" value="UniProtKB-ARBA"/>
</dbReference>
<reference evidence="3" key="1">
    <citation type="submission" date="2017-04" db="EMBL/GenBank/DDBJ databases">
        <authorList>
            <person name="Varghese N."/>
            <person name="Submissions S."/>
        </authorList>
    </citation>
    <scope>NUCLEOTIDE SEQUENCE [LARGE SCALE GENOMIC DNA]</scope>
    <source>
        <strain evidence="3">DSM 20463</strain>
    </source>
</reference>
<dbReference type="CDD" id="cd09130">
    <property type="entry name" value="PLDc_unchar2_2"/>
    <property type="match status" value="1"/>
</dbReference>
<feature type="domain" description="PLD phosphodiesterase" evidence="1">
    <location>
        <begin position="372"/>
        <end position="402"/>
    </location>
</feature>
<dbReference type="AlphaFoldDB" id="A0A1W1V342"/>
<dbReference type="SUPFAM" id="SSF56024">
    <property type="entry name" value="Phospholipase D/nuclease"/>
    <property type="match status" value="2"/>
</dbReference>
<sequence>MKMYLKAVLILILVVVPIGAFLIESFREIPHNISYKSERRKGKFEFLYDLTYSDENGNKKVEQEIFKNVYELIDSAEDFLLVDFFLFNDDYDREENTFPTLSNDLTEVLLKKRSSNPRMPMVVIVDPINTFYGGYVPENLQKLQQANIEVVVTDLDYIKDSNPLFTNYYRAYFKNLPVAKGNFLPNVFRKGEKVSLAEYTKLLNFKANHRKVVVSEKEAIVASANPHDGSALHSNIAFKVSGPILNDILESEKAIISFSAKNSEAMNFLAKNIEIGEFDIQNVTEGKIKESILDTIKSAQEGDKLYLGLFYLAHREVVEVLKEAAHRNVEIKLVLDLNKDAFGQKKIGIPNKQVAEELSDEKNIKIKWYKTSGEQFHSKMLVLESKDEVTAIGGSANFTRRNLDDLNLESDLVVRGNRNTPQMQKLLKYIDRIWNNEGGVYTMDYEVEAEDIWWKNIIYRVQEFSGLSTF</sequence>
<dbReference type="GO" id="GO:0030572">
    <property type="term" value="F:phosphatidyltransferase activity"/>
    <property type="evidence" value="ECO:0007669"/>
    <property type="project" value="UniProtKB-ARBA"/>
</dbReference>
<dbReference type="InterPro" id="IPR001736">
    <property type="entry name" value="PLipase_D/transphosphatidylase"/>
</dbReference>